<accession>A0A484LZN2</accession>
<gene>
    <name evidence="1" type="ORF">CCAM_LOCUS23809</name>
</gene>
<dbReference type="OrthoDB" id="14523at2759"/>
<proteinExistence type="predicted"/>
<evidence type="ECO:0000313" key="2">
    <source>
        <dbReference type="Proteomes" id="UP000595140"/>
    </source>
</evidence>
<dbReference type="PANTHER" id="PTHR48045">
    <property type="entry name" value="UDP-GLYCOSYLTRANSFERASE 72B1"/>
    <property type="match status" value="1"/>
</dbReference>
<protein>
    <submittedName>
        <fullName evidence="1">Uncharacterized protein</fullName>
    </submittedName>
</protein>
<dbReference type="EMBL" id="OOIL02002277">
    <property type="protein sequence ID" value="VFQ82033.1"/>
    <property type="molecule type" value="Genomic_DNA"/>
</dbReference>
<dbReference type="SUPFAM" id="SSF53756">
    <property type="entry name" value="UDP-Glycosyltransferase/glycogen phosphorylase"/>
    <property type="match status" value="1"/>
</dbReference>
<evidence type="ECO:0000313" key="1">
    <source>
        <dbReference type="EMBL" id="VFQ82033.1"/>
    </source>
</evidence>
<sequence>MYAEQRMNAVMLIEDLKVALRPKIREDGVVGRDEIGDTIKALIQGDEAKEVRKRMRELKEAAHRVFGPDGSSANALARLASKLKAYSV</sequence>
<name>A0A484LZN2_9ASTE</name>
<dbReference type="PANTHER" id="PTHR48045:SF11">
    <property type="entry name" value="UDP-GLYCOSYLTRANSFERASE 72B1"/>
    <property type="match status" value="1"/>
</dbReference>
<dbReference type="Proteomes" id="UP000595140">
    <property type="component" value="Unassembled WGS sequence"/>
</dbReference>
<reference evidence="1 2" key="1">
    <citation type="submission" date="2018-04" db="EMBL/GenBank/DDBJ databases">
        <authorList>
            <person name="Vogel A."/>
        </authorList>
    </citation>
    <scope>NUCLEOTIDE SEQUENCE [LARGE SCALE GENOMIC DNA]</scope>
</reference>
<dbReference type="AlphaFoldDB" id="A0A484LZN2"/>
<dbReference type="Gene3D" id="3.40.50.2000">
    <property type="entry name" value="Glycogen Phosphorylase B"/>
    <property type="match status" value="1"/>
</dbReference>
<keyword evidence="2" id="KW-1185">Reference proteome</keyword>
<organism evidence="1 2">
    <name type="scientific">Cuscuta campestris</name>
    <dbReference type="NCBI Taxonomy" id="132261"/>
    <lineage>
        <taxon>Eukaryota</taxon>
        <taxon>Viridiplantae</taxon>
        <taxon>Streptophyta</taxon>
        <taxon>Embryophyta</taxon>
        <taxon>Tracheophyta</taxon>
        <taxon>Spermatophyta</taxon>
        <taxon>Magnoliopsida</taxon>
        <taxon>eudicotyledons</taxon>
        <taxon>Gunneridae</taxon>
        <taxon>Pentapetalae</taxon>
        <taxon>asterids</taxon>
        <taxon>lamiids</taxon>
        <taxon>Solanales</taxon>
        <taxon>Convolvulaceae</taxon>
        <taxon>Cuscuteae</taxon>
        <taxon>Cuscuta</taxon>
        <taxon>Cuscuta subgen. Grammica</taxon>
        <taxon>Cuscuta sect. Cleistogrammica</taxon>
    </lineage>
</organism>